<name>A0A0W8D9V3_PHYNI</name>
<protein>
    <submittedName>
        <fullName evidence="1">Solute carrier family 2</fullName>
    </submittedName>
</protein>
<evidence type="ECO:0000313" key="2">
    <source>
        <dbReference type="Proteomes" id="UP000054636"/>
    </source>
</evidence>
<accession>A0A0W8D9V3</accession>
<sequence>MQCCFPTLFPDGLGGYNSVGGYETRLHEYNLAEYCAHLMKWHDRRFVIHGNFKFFCMNLVQRRQIDGLVRRIGYSETRAEAIDLAGCGRAQGEGQSTSENKELAAAMNVLTSLKPYFKVVRGTGLYWSNVREDLMSMIGNRVLPTKWPTFF</sequence>
<reference evidence="1 2" key="1">
    <citation type="submission" date="2015-11" db="EMBL/GenBank/DDBJ databases">
        <title>Genomes and virulence difference between two physiological races of Phytophthora nicotianae.</title>
        <authorList>
            <person name="Liu H."/>
            <person name="Ma X."/>
            <person name="Yu H."/>
            <person name="Fang D."/>
            <person name="Li Y."/>
            <person name="Wang X."/>
            <person name="Wang W."/>
            <person name="Dong Y."/>
            <person name="Xiao B."/>
        </authorList>
    </citation>
    <scope>NUCLEOTIDE SEQUENCE [LARGE SCALE GENOMIC DNA]</scope>
    <source>
        <strain evidence="2">race 1</strain>
    </source>
</reference>
<proteinExistence type="predicted"/>
<dbReference type="Proteomes" id="UP000054636">
    <property type="component" value="Unassembled WGS sequence"/>
</dbReference>
<organism evidence="1 2">
    <name type="scientific">Phytophthora nicotianae</name>
    <name type="common">Potato buckeye rot agent</name>
    <name type="synonym">Phytophthora parasitica</name>
    <dbReference type="NCBI Taxonomy" id="4792"/>
    <lineage>
        <taxon>Eukaryota</taxon>
        <taxon>Sar</taxon>
        <taxon>Stramenopiles</taxon>
        <taxon>Oomycota</taxon>
        <taxon>Peronosporomycetes</taxon>
        <taxon>Peronosporales</taxon>
        <taxon>Peronosporaceae</taxon>
        <taxon>Phytophthora</taxon>
    </lineage>
</organism>
<evidence type="ECO:0000313" key="1">
    <source>
        <dbReference type="EMBL" id="KUF93161.1"/>
    </source>
</evidence>
<dbReference type="AlphaFoldDB" id="A0A0W8D9V3"/>
<gene>
    <name evidence="1" type="ORF">AM588_10003991</name>
</gene>
<dbReference type="EMBL" id="LNFP01000409">
    <property type="protein sequence ID" value="KUF93161.1"/>
    <property type="molecule type" value="Genomic_DNA"/>
</dbReference>
<comment type="caution">
    <text evidence="1">The sequence shown here is derived from an EMBL/GenBank/DDBJ whole genome shotgun (WGS) entry which is preliminary data.</text>
</comment>